<sequence>MKKNIYYYRAVGHNDHPFDLGASLKPLLHQLPDVASTEIQFSDETIRIQKRKIDGNDIYLHLIKFVPGEVAATVLPKAKSIDDLELPQAATKGREFKGGECFLLIRKHHMIFCSNGISTAKATLYIHLLHQKNSKKVEFNFKVSTDLNKLAILEKEGVKSVKLNVHAFAVSIPTNRNGWFQKAVGAIKDEISAIASKDLALSEEKALEDLIVSVELGLDGNRRAAESARMTVKDIAKQIIETDESNECDSFVIMTQADTPIKPETLKLHDTIKVNKVNGSLNHGEAWSGMETFLRNLTNGHLLEQ</sequence>
<dbReference type="Proteomes" id="UP000250443">
    <property type="component" value="Unassembled WGS sequence"/>
</dbReference>
<reference evidence="1 2" key="1">
    <citation type="submission" date="2018-06" db="EMBL/GenBank/DDBJ databases">
        <authorList>
            <consortium name="Pathogen Informatics"/>
            <person name="Doyle S."/>
        </authorList>
    </citation>
    <scope>NUCLEOTIDE SEQUENCE [LARGE SCALE GENOMIC DNA]</scope>
    <source>
        <strain evidence="1 2">NCTC11842</strain>
    </source>
</reference>
<accession>A0A2X2CIN8</accession>
<dbReference type="RefSeq" id="WP_112297818.1">
    <property type="nucleotide sequence ID" value="NZ_UAUF01000012.1"/>
</dbReference>
<protein>
    <recommendedName>
        <fullName evidence="3">DUF4747 family protein</fullName>
    </recommendedName>
</protein>
<evidence type="ECO:0000313" key="1">
    <source>
        <dbReference type="EMBL" id="SPZ07588.1"/>
    </source>
</evidence>
<proteinExistence type="predicted"/>
<evidence type="ECO:0000313" key="2">
    <source>
        <dbReference type="Proteomes" id="UP000250443"/>
    </source>
</evidence>
<dbReference type="AlphaFoldDB" id="A0A2X2CIN8"/>
<gene>
    <name evidence="1" type="ORF">NCTC11842_02397</name>
</gene>
<name>A0A2X2CIN8_PSELU</name>
<evidence type="ECO:0008006" key="3">
    <source>
        <dbReference type="Google" id="ProtNLM"/>
    </source>
</evidence>
<dbReference type="EMBL" id="UAUF01000012">
    <property type="protein sequence ID" value="SPZ07588.1"/>
    <property type="molecule type" value="Genomic_DNA"/>
</dbReference>
<organism evidence="1 2">
    <name type="scientific">Pseudomonas luteola</name>
    <dbReference type="NCBI Taxonomy" id="47886"/>
    <lineage>
        <taxon>Bacteria</taxon>
        <taxon>Pseudomonadati</taxon>
        <taxon>Pseudomonadota</taxon>
        <taxon>Gammaproteobacteria</taxon>
        <taxon>Pseudomonadales</taxon>
        <taxon>Pseudomonadaceae</taxon>
        <taxon>Pseudomonas</taxon>
    </lineage>
</organism>